<comment type="caution">
    <text evidence="2">The sequence shown here is derived from an EMBL/GenBank/DDBJ whole genome shotgun (WGS) entry which is preliminary data.</text>
</comment>
<dbReference type="SUPFAM" id="SSF46894">
    <property type="entry name" value="C-terminal effector domain of the bipartite response regulators"/>
    <property type="match status" value="1"/>
</dbReference>
<dbReference type="InterPro" id="IPR000792">
    <property type="entry name" value="Tscrpt_reg_LuxR_C"/>
</dbReference>
<evidence type="ECO:0000313" key="2">
    <source>
        <dbReference type="EMBL" id="PYD76804.1"/>
    </source>
</evidence>
<sequence length="173" mass="18999">MMNPIFKSLIGNALTYEGGELSSTNQKNKHQITKILNKVSHMQDTVQASEFAVINNTDGQKILLKAMRISLTEINNPLLNNNDFIVLLTKSLEPVLPDISDIMQALGLTRSEARLASIVGAGHPPRQAAKIIGISEQYARTMLKEIFYKLNVNSQSQLAALIGNISSFGRFSS</sequence>
<dbReference type="SMART" id="SM00421">
    <property type="entry name" value="HTH_LUXR"/>
    <property type="match status" value="1"/>
</dbReference>
<dbReference type="GO" id="GO:0006355">
    <property type="term" value="P:regulation of DNA-templated transcription"/>
    <property type="evidence" value="ECO:0007669"/>
    <property type="project" value="InterPro"/>
</dbReference>
<gene>
    <name evidence="2" type="ORF">CFR71_00055</name>
</gene>
<protein>
    <recommendedName>
        <fullName evidence="1">HTH luxR-type domain-containing protein</fullName>
    </recommendedName>
</protein>
<accession>A0A318QG07</accession>
<feature type="domain" description="HTH luxR-type" evidence="1">
    <location>
        <begin position="105"/>
        <end position="162"/>
    </location>
</feature>
<dbReference type="AlphaFoldDB" id="A0A318QG07"/>
<name>A0A318QG07_9PROT</name>
<dbReference type="InterPro" id="IPR016032">
    <property type="entry name" value="Sig_transdc_resp-reg_C-effctor"/>
</dbReference>
<dbReference type="EMBL" id="NOXG01000001">
    <property type="protein sequence ID" value="PYD76804.1"/>
    <property type="molecule type" value="Genomic_DNA"/>
</dbReference>
<dbReference type="Proteomes" id="UP000247609">
    <property type="component" value="Unassembled WGS sequence"/>
</dbReference>
<evidence type="ECO:0000259" key="1">
    <source>
        <dbReference type="SMART" id="SM00421"/>
    </source>
</evidence>
<reference evidence="2 3" key="1">
    <citation type="submission" date="2017-07" db="EMBL/GenBank/DDBJ databases">
        <title>A draft genome sequence of Komagataeibacter sp. T5K1.</title>
        <authorList>
            <person name="Skraban J."/>
            <person name="Cleenwerck I."/>
            <person name="Vandamme P."/>
            <person name="Trcek J."/>
        </authorList>
    </citation>
    <scope>NUCLEOTIDE SEQUENCE [LARGE SCALE GENOMIC DNA]</scope>
    <source>
        <strain evidence="2 3">T5K1</strain>
    </source>
</reference>
<dbReference type="Gene3D" id="1.10.10.10">
    <property type="entry name" value="Winged helix-like DNA-binding domain superfamily/Winged helix DNA-binding domain"/>
    <property type="match status" value="1"/>
</dbReference>
<organism evidence="2 3">
    <name type="scientific">Novacetimonas pomaceti</name>
    <dbReference type="NCBI Taxonomy" id="2021998"/>
    <lineage>
        <taxon>Bacteria</taxon>
        <taxon>Pseudomonadati</taxon>
        <taxon>Pseudomonadota</taxon>
        <taxon>Alphaproteobacteria</taxon>
        <taxon>Acetobacterales</taxon>
        <taxon>Acetobacteraceae</taxon>
        <taxon>Novacetimonas</taxon>
    </lineage>
</organism>
<dbReference type="InterPro" id="IPR036388">
    <property type="entry name" value="WH-like_DNA-bd_sf"/>
</dbReference>
<evidence type="ECO:0000313" key="3">
    <source>
        <dbReference type="Proteomes" id="UP000247609"/>
    </source>
</evidence>
<dbReference type="GO" id="GO:0003677">
    <property type="term" value="F:DNA binding"/>
    <property type="evidence" value="ECO:0007669"/>
    <property type="project" value="InterPro"/>
</dbReference>
<proteinExistence type="predicted"/>